<accession>A0A845QG57</accession>
<comment type="caution">
    <text evidence="3">The sequence shown here is derived from an EMBL/GenBank/DDBJ whole genome shotgun (WGS) entry which is preliminary data.</text>
</comment>
<dbReference type="AlphaFoldDB" id="A0A845QG57"/>
<organism evidence="3 4">
    <name type="scientific">Anaerotruncus colihominis</name>
    <dbReference type="NCBI Taxonomy" id="169435"/>
    <lineage>
        <taxon>Bacteria</taxon>
        <taxon>Bacillati</taxon>
        <taxon>Bacillota</taxon>
        <taxon>Clostridia</taxon>
        <taxon>Eubacteriales</taxon>
        <taxon>Oscillospiraceae</taxon>
        <taxon>Anaerotruncus</taxon>
    </lineage>
</organism>
<dbReference type="Proteomes" id="UP000446866">
    <property type="component" value="Unassembled WGS sequence"/>
</dbReference>
<gene>
    <name evidence="3" type="ORF">D0435_04540</name>
</gene>
<protein>
    <recommendedName>
        <fullName evidence="2">N-terminal domain-containing protein</fullName>
    </recommendedName>
</protein>
<feature type="compositionally biased region" description="Basic and acidic residues" evidence="1">
    <location>
        <begin position="8"/>
        <end position="31"/>
    </location>
</feature>
<evidence type="ECO:0000313" key="4">
    <source>
        <dbReference type="Proteomes" id="UP000446866"/>
    </source>
</evidence>
<feature type="region of interest" description="Disordered" evidence="1">
    <location>
        <begin position="1"/>
        <end position="31"/>
    </location>
</feature>
<name>A0A845QG57_9FIRM</name>
<evidence type="ECO:0000259" key="2">
    <source>
        <dbReference type="Pfam" id="PF08401"/>
    </source>
</evidence>
<keyword evidence="4" id="KW-1185">Reference proteome</keyword>
<dbReference type="EMBL" id="QXWK01000008">
    <property type="protein sequence ID" value="NBH60920.1"/>
    <property type="molecule type" value="Genomic_DNA"/>
</dbReference>
<dbReference type="GO" id="GO:0003697">
    <property type="term" value="F:single-stranded DNA binding"/>
    <property type="evidence" value="ECO:0007669"/>
    <property type="project" value="InterPro"/>
</dbReference>
<dbReference type="Pfam" id="PF08401">
    <property type="entry name" value="ArdcN"/>
    <property type="match status" value="1"/>
</dbReference>
<sequence>MDNLYDLLSEKETGAQKQYSQEEYKEHKRKEREDAYHLVQAQFDAVIESPKKLEQYLNLQSTFDRYSVSNVMLILAQRPNATKLKEYAGWAENGAYIQKGAKGISILEPYTYQKEDGSEGIGYNLKKVFDISQTTSIDTKRKPVLTEKQILRAVIAKAPVEVRADNEQTYSEQPARFDEAQQVIYLKRGLAAESFFKGLTQEVAKLKLGFTDRTSESDMVSLACIRYMLDREFGFQAECPALPKDMEQEALRDAFHRAKQVYSQMKNEVYLFTEKEKNQKARGDSER</sequence>
<proteinExistence type="predicted"/>
<dbReference type="InterPro" id="IPR013610">
    <property type="entry name" value="ArdC_N"/>
</dbReference>
<reference evidence="3 4" key="1">
    <citation type="submission" date="2018-08" db="EMBL/GenBank/DDBJ databases">
        <title>Murine metabolic-syndrome-specific gut microbial biobank.</title>
        <authorList>
            <person name="Liu C."/>
        </authorList>
    </citation>
    <scope>NUCLEOTIDE SEQUENCE [LARGE SCALE GENOMIC DNA]</scope>
    <source>
        <strain evidence="3 4">28</strain>
    </source>
</reference>
<evidence type="ECO:0000313" key="3">
    <source>
        <dbReference type="EMBL" id="NBH60920.1"/>
    </source>
</evidence>
<dbReference type="RefSeq" id="WP_160201212.1">
    <property type="nucleotide sequence ID" value="NZ_QXWK01000008.1"/>
</dbReference>
<feature type="domain" description="N-terminal" evidence="2">
    <location>
        <begin position="56"/>
        <end position="119"/>
    </location>
</feature>
<evidence type="ECO:0000256" key="1">
    <source>
        <dbReference type="SAM" id="MobiDB-lite"/>
    </source>
</evidence>